<dbReference type="AlphaFoldDB" id="A0A2A6CGC3"/>
<reference evidence="2" key="2">
    <citation type="submission" date="2022-06" db="UniProtKB">
        <authorList>
            <consortium name="EnsemblMetazoa"/>
        </authorList>
    </citation>
    <scope>IDENTIFICATION</scope>
    <source>
        <strain evidence="2">PS312</strain>
    </source>
</reference>
<reference evidence="3" key="1">
    <citation type="journal article" date="2008" name="Nat. Genet.">
        <title>The Pristionchus pacificus genome provides a unique perspective on nematode lifestyle and parasitism.</title>
        <authorList>
            <person name="Dieterich C."/>
            <person name="Clifton S.W."/>
            <person name="Schuster L.N."/>
            <person name="Chinwalla A."/>
            <person name="Delehaunty K."/>
            <person name="Dinkelacker I."/>
            <person name="Fulton L."/>
            <person name="Fulton R."/>
            <person name="Godfrey J."/>
            <person name="Minx P."/>
            <person name="Mitreva M."/>
            <person name="Roeseler W."/>
            <person name="Tian H."/>
            <person name="Witte H."/>
            <person name="Yang S.P."/>
            <person name="Wilson R.K."/>
            <person name="Sommer R.J."/>
        </authorList>
    </citation>
    <scope>NUCLEOTIDE SEQUENCE [LARGE SCALE GENOMIC DNA]</scope>
    <source>
        <strain evidence="3">PS312</strain>
    </source>
</reference>
<feature type="compositionally biased region" description="Basic and acidic residues" evidence="1">
    <location>
        <begin position="93"/>
        <end position="106"/>
    </location>
</feature>
<keyword evidence="3" id="KW-1185">Reference proteome</keyword>
<evidence type="ECO:0000313" key="2">
    <source>
        <dbReference type="EnsemblMetazoa" id="PPA45106.1"/>
    </source>
</evidence>
<evidence type="ECO:0000313" key="3">
    <source>
        <dbReference type="Proteomes" id="UP000005239"/>
    </source>
</evidence>
<evidence type="ECO:0000256" key="1">
    <source>
        <dbReference type="SAM" id="MobiDB-lite"/>
    </source>
</evidence>
<sequence>MDPISEVVLVARAVVIRATGDGGITDWMSEARRGEVVGKNYAGVNKEPRVMLLQLQHSSKEYCGREGILRPSGLEVVEWPIEGEEKEAAWTITEEKEEGREGTVHENKRRRRGKKDDREVRTKMRTSEKDDDLERNDSLHFA</sequence>
<protein>
    <submittedName>
        <fullName evidence="2">Uncharacterized protein</fullName>
    </submittedName>
</protein>
<name>A0A2A6CGC3_PRIPA</name>
<gene>
    <name evidence="2" type="primary">WBGene00283475</name>
</gene>
<dbReference type="EnsemblMetazoa" id="PPA45106.1">
    <property type="protein sequence ID" value="PPA45106.1"/>
    <property type="gene ID" value="WBGene00283475"/>
</dbReference>
<accession>A0A2A6CGC3</accession>
<accession>A0A8R1Z7V0</accession>
<feature type="compositionally biased region" description="Basic and acidic residues" evidence="1">
    <location>
        <begin position="114"/>
        <end position="128"/>
    </location>
</feature>
<organism evidence="2 3">
    <name type="scientific">Pristionchus pacificus</name>
    <name type="common">Parasitic nematode worm</name>
    <dbReference type="NCBI Taxonomy" id="54126"/>
    <lineage>
        <taxon>Eukaryota</taxon>
        <taxon>Metazoa</taxon>
        <taxon>Ecdysozoa</taxon>
        <taxon>Nematoda</taxon>
        <taxon>Chromadorea</taxon>
        <taxon>Rhabditida</taxon>
        <taxon>Rhabditina</taxon>
        <taxon>Diplogasteromorpha</taxon>
        <taxon>Diplogasteroidea</taxon>
        <taxon>Neodiplogasteridae</taxon>
        <taxon>Pristionchus</taxon>
    </lineage>
</organism>
<dbReference type="Proteomes" id="UP000005239">
    <property type="component" value="Unassembled WGS sequence"/>
</dbReference>
<feature type="region of interest" description="Disordered" evidence="1">
    <location>
        <begin position="88"/>
        <end position="142"/>
    </location>
</feature>
<proteinExistence type="predicted"/>